<evidence type="ECO:0000313" key="2">
    <source>
        <dbReference type="Proteomes" id="UP000184300"/>
    </source>
</evidence>
<proteinExistence type="predicted"/>
<organism evidence="1 2">
    <name type="scientific">Aspergillus glaucus CBS 516.65</name>
    <dbReference type="NCBI Taxonomy" id="1160497"/>
    <lineage>
        <taxon>Eukaryota</taxon>
        <taxon>Fungi</taxon>
        <taxon>Dikarya</taxon>
        <taxon>Ascomycota</taxon>
        <taxon>Pezizomycotina</taxon>
        <taxon>Eurotiomycetes</taxon>
        <taxon>Eurotiomycetidae</taxon>
        <taxon>Eurotiales</taxon>
        <taxon>Aspergillaceae</taxon>
        <taxon>Aspergillus</taxon>
        <taxon>Aspergillus subgen. Aspergillus</taxon>
    </lineage>
</organism>
<name>A0A1L9VTB6_ASPGL</name>
<dbReference type="AlphaFoldDB" id="A0A1L9VTB6"/>
<dbReference type="Proteomes" id="UP000184300">
    <property type="component" value="Unassembled WGS sequence"/>
</dbReference>
<dbReference type="VEuPathDB" id="FungiDB:ASPGLDRAFT_23188"/>
<evidence type="ECO:0000313" key="1">
    <source>
        <dbReference type="EMBL" id="OJJ87149.1"/>
    </source>
</evidence>
<sequence>MDPSLIRNTIPCPHTTIPDQYHTCEHSHHSPYSATDLPPILFALEQKEIGYLSEVEDLIENGTKALDWEGKPIRDFPFLPRYISIDVPGWMLEYWSRTDSRLTYKDIRSRMTAPILKERTSENTLNMRREREARGPLTLSCWSRRRNPLTRMEVGRVEHRSVDEIFYNTTMKVLHNSFGRPVALRKRGLIRTENGLVYTTRNQPTYALNTFLEPGETSHTLGGRLKQTFSLYNQLAAKARRLDCRSWQLLPLDELPKQWTESKDPKESKEVKSFAKHTFAWYREGGRAVEDSPAAEAALVRQIELGQIQVNQG</sequence>
<accession>A0A1L9VTB6</accession>
<dbReference type="GeneID" id="34459513"/>
<reference evidence="2" key="1">
    <citation type="journal article" date="2017" name="Genome Biol.">
        <title>Comparative genomics reveals high biological diversity and specific adaptations in the industrially and medically important fungal genus Aspergillus.</title>
        <authorList>
            <person name="de Vries R.P."/>
            <person name="Riley R."/>
            <person name="Wiebenga A."/>
            <person name="Aguilar-Osorio G."/>
            <person name="Amillis S."/>
            <person name="Uchima C.A."/>
            <person name="Anderluh G."/>
            <person name="Asadollahi M."/>
            <person name="Askin M."/>
            <person name="Barry K."/>
            <person name="Battaglia E."/>
            <person name="Bayram O."/>
            <person name="Benocci T."/>
            <person name="Braus-Stromeyer S.A."/>
            <person name="Caldana C."/>
            <person name="Canovas D."/>
            <person name="Cerqueira G.C."/>
            <person name="Chen F."/>
            <person name="Chen W."/>
            <person name="Choi C."/>
            <person name="Clum A."/>
            <person name="Dos Santos R.A."/>
            <person name="Damasio A.R."/>
            <person name="Diallinas G."/>
            <person name="Emri T."/>
            <person name="Fekete E."/>
            <person name="Flipphi M."/>
            <person name="Freyberg S."/>
            <person name="Gallo A."/>
            <person name="Gournas C."/>
            <person name="Habgood R."/>
            <person name="Hainaut M."/>
            <person name="Harispe M.L."/>
            <person name="Henrissat B."/>
            <person name="Hilden K.S."/>
            <person name="Hope R."/>
            <person name="Hossain A."/>
            <person name="Karabika E."/>
            <person name="Karaffa L."/>
            <person name="Karanyi Z."/>
            <person name="Krasevec N."/>
            <person name="Kuo A."/>
            <person name="Kusch H."/>
            <person name="LaButti K."/>
            <person name="Lagendijk E.L."/>
            <person name="Lapidus A."/>
            <person name="Levasseur A."/>
            <person name="Lindquist E."/>
            <person name="Lipzen A."/>
            <person name="Logrieco A.F."/>
            <person name="MacCabe A."/>
            <person name="Maekelae M.R."/>
            <person name="Malavazi I."/>
            <person name="Melin P."/>
            <person name="Meyer V."/>
            <person name="Mielnichuk N."/>
            <person name="Miskei M."/>
            <person name="Molnar A.P."/>
            <person name="Mule G."/>
            <person name="Ngan C.Y."/>
            <person name="Orejas M."/>
            <person name="Orosz E."/>
            <person name="Ouedraogo J.P."/>
            <person name="Overkamp K.M."/>
            <person name="Park H.-S."/>
            <person name="Perrone G."/>
            <person name="Piumi F."/>
            <person name="Punt P.J."/>
            <person name="Ram A.F."/>
            <person name="Ramon A."/>
            <person name="Rauscher S."/>
            <person name="Record E."/>
            <person name="Riano-Pachon D.M."/>
            <person name="Robert V."/>
            <person name="Roehrig J."/>
            <person name="Ruller R."/>
            <person name="Salamov A."/>
            <person name="Salih N.S."/>
            <person name="Samson R.A."/>
            <person name="Sandor E."/>
            <person name="Sanguinetti M."/>
            <person name="Schuetze T."/>
            <person name="Sepcic K."/>
            <person name="Shelest E."/>
            <person name="Sherlock G."/>
            <person name="Sophianopoulou V."/>
            <person name="Squina F.M."/>
            <person name="Sun H."/>
            <person name="Susca A."/>
            <person name="Todd R.B."/>
            <person name="Tsang A."/>
            <person name="Unkles S.E."/>
            <person name="van de Wiele N."/>
            <person name="van Rossen-Uffink D."/>
            <person name="Oliveira J.V."/>
            <person name="Vesth T.C."/>
            <person name="Visser J."/>
            <person name="Yu J.-H."/>
            <person name="Zhou M."/>
            <person name="Andersen M.R."/>
            <person name="Archer D.B."/>
            <person name="Baker S.E."/>
            <person name="Benoit I."/>
            <person name="Brakhage A.A."/>
            <person name="Braus G.H."/>
            <person name="Fischer R."/>
            <person name="Frisvad J.C."/>
            <person name="Goldman G.H."/>
            <person name="Houbraken J."/>
            <person name="Oakley B."/>
            <person name="Pocsi I."/>
            <person name="Scazzocchio C."/>
            <person name="Seiboth B."/>
            <person name="vanKuyk P.A."/>
            <person name="Wortman J."/>
            <person name="Dyer P.S."/>
            <person name="Grigoriev I.V."/>
        </authorList>
    </citation>
    <scope>NUCLEOTIDE SEQUENCE [LARGE SCALE GENOMIC DNA]</scope>
    <source>
        <strain evidence="2">CBS 516.65</strain>
    </source>
</reference>
<protein>
    <submittedName>
        <fullName evidence="1">Uncharacterized protein</fullName>
    </submittedName>
</protein>
<keyword evidence="2" id="KW-1185">Reference proteome</keyword>
<dbReference type="EMBL" id="KV878891">
    <property type="protein sequence ID" value="OJJ87149.1"/>
    <property type="molecule type" value="Genomic_DNA"/>
</dbReference>
<dbReference type="RefSeq" id="XP_022403838.1">
    <property type="nucleotide sequence ID" value="XM_022543252.1"/>
</dbReference>
<dbReference type="OrthoDB" id="5409522at2759"/>
<gene>
    <name evidence="1" type="ORF">ASPGLDRAFT_23188</name>
</gene>